<reference evidence="3" key="1">
    <citation type="journal article" date="2019" name="Int. J. Syst. Evol. Microbiol.">
        <title>The Global Catalogue of Microorganisms (GCM) 10K type strain sequencing project: providing services to taxonomists for standard genome sequencing and annotation.</title>
        <authorList>
            <consortium name="The Broad Institute Genomics Platform"/>
            <consortium name="The Broad Institute Genome Sequencing Center for Infectious Disease"/>
            <person name="Wu L."/>
            <person name="Ma J."/>
        </authorList>
    </citation>
    <scope>NUCLEOTIDE SEQUENCE [LARGE SCALE GENOMIC DNA]</scope>
    <source>
        <strain evidence="3">JCM 19635</strain>
    </source>
</reference>
<evidence type="ECO:0000256" key="1">
    <source>
        <dbReference type="SAM" id="Phobius"/>
    </source>
</evidence>
<accession>A0ABW2UAX2</accession>
<dbReference type="RefSeq" id="WP_380206397.1">
    <property type="nucleotide sequence ID" value="NZ_JBHTEK010000003.1"/>
</dbReference>
<feature type="transmembrane region" description="Helical" evidence="1">
    <location>
        <begin position="143"/>
        <end position="168"/>
    </location>
</feature>
<dbReference type="PANTHER" id="PTHR36394">
    <property type="entry name" value="OS01G0277700 PROTEIN"/>
    <property type="match status" value="1"/>
</dbReference>
<comment type="caution">
    <text evidence="2">The sequence shown here is derived from an EMBL/GenBank/DDBJ whole genome shotgun (WGS) entry which is preliminary data.</text>
</comment>
<keyword evidence="1" id="KW-1133">Transmembrane helix</keyword>
<name>A0ABW2UAX2_9BACT</name>
<evidence type="ECO:0000313" key="2">
    <source>
        <dbReference type="EMBL" id="MFC7670693.1"/>
    </source>
</evidence>
<proteinExistence type="predicted"/>
<dbReference type="Proteomes" id="UP001596513">
    <property type="component" value="Unassembled WGS sequence"/>
</dbReference>
<evidence type="ECO:0008006" key="4">
    <source>
        <dbReference type="Google" id="ProtNLM"/>
    </source>
</evidence>
<dbReference type="PANTHER" id="PTHR36394:SF1">
    <property type="entry name" value="OS01G0277700 PROTEIN"/>
    <property type="match status" value="1"/>
</dbReference>
<keyword evidence="1" id="KW-0472">Membrane</keyword>
<evidence type="ECO:0000313" key="3">
    <source>
        <dbReference type="Proteomes" id="UP001596513"/>
    </source>
</evidence>
<feature type="transmembrane region" description="Helical" evidence="1">
    <location>
        <begin position="188"/>
        <end position="208"/>
    </location>
</feature>
<gene>
    <name evidence="2" type="ORF">ACFQT0_27410</name>
</gene>
<keyword evidence="3" id="KW-1185">Reference proteome</keyword>
<keyword evidence="1" id="KW-0812">Transmembrane</keyword>
<feature type="transmembrane region" description="Helical" evidence="1">
    <location>
        <begin position="40"/>
        <end position="63"/>
    </location>
</feature>
<protein>
    <recommendedName>
        <fullName evidence="4">Urease accessory protein UreH-like transmembrane domain-containing protein</fullName>
    </recommendedName>
</protein>
<organism evidence="2 3">
    <name type="scientific">Hymenobacter humi</name>
    <dbReference type="NCBI Taxonomy" id="1411620"/>
    <lineage>
        <taxon>Bacteria</taxon>
        <taxon>Pseudomonadati</taxon>
        <taxon>Bacteroidota</taxon>
        <taxon>Cytophagia</taxon>
        <taxon>Cytophagales</taxon>
        <taxon>Hymenobacteraceae</taxon>
        <taxon>Hymenobacter</taxon>
    </lineage>
</organism>
<dbReference type="EMBL" id="JBHTEK010000003">
    <property type="protein sequence ID" value="MFC7670693.1"/>
    <property type="molecule type" value="Genomic_DNA"/>
</dbReference>
<sequence>MLNLLTGCLLLSLLHAAIPNHWAPVLAVARAERWPLRRAVGVTMVAGMAHVLSTVLLGLALGLLGWRLSARFSQFAEVAAPALLVLIGLAYALSGPGHTHPDPAPVVRGPRGRVVLGLAATMFLAPCLEIQTFFLAAGSHGPLTLALVMGTYLVISVGAMSLLVAGAYTGLRRLNLDGLAHYERRFTGAVLVLVGVAGFSWIGSLRLADALFFNPTLLFLCLTQPPPIPTKSSTLPSR</sequence>
<feature type="transmembrane region" description="Helical" evidence="1">
    <location>
        <begin position="75"/>
        <end position="94"/>
    </location>
</feature>